<proteinExistence type="inferred from homology"/>
<feature type="binding site" evidence="14">
    <location>
        <position position="191"/>
    </location>
    <ligand>
        <name>L-threonine</name>
        <dbReference type="ChEBI" id="CHEBI:57926"/>
    </ligand>
</feature>
<dbReference type="GO" id="GO:0000049">
    <property type="term" value="F:tRNA binding"/>
    <property type="evidence" value="ECO:0007669"/>
    <property type="project" value="TreeGrafter"/>
</dbReference>
<dbReference type="PROSITE" id="PS51163">
    <property type="entry name" value="YRDC"/>
    <property type="match status" value="1"/>
</dbReference>
<gene>
    <name evidence="16" type="ORF">J0B03_04450</name>
</gene>
<evidence type="ECO:0000256" key="3">
    <source>
        <dbReference type="ARBA" id="ARBA00012584"/>
    </source>
</evidence>
<evidence type="ECO:0000256" key="13">
    <source>
        <dbReference type="PIRNR" id="PIRNR004930"/>
    </source>
</evidence>
<accession>A0A975AI53</accession>
<dbReference type="PANTHER" id="PTHR17490:SF16">
    <property type="entry name" value="THREONYLCARBAMOYL-AMP SYNTHASE"/>
    <property type="match status" value="1"/>
</dbReference>
<reference evidence="16" key="1">
    <citation type="submission" date="2021-03" db="EMBL/GenBank/DDBJ databases">
        <title>Alkalibacter marinus sp. nov., isolated from tidal flat sediment.</title>
        <authorList>
            <person name="Namirimu T."/>
            <person name="Yang J.-A."/>
            <person name="Yang S.-H."/>
            <person name="Kim Y.-J."/>
            <person name="Kwon K.K."/>
        </authorList>
    </citation>
    <scope>NUCLEOTIDE SEQUENCE</scope>
    <source>
        <strain evidence="16">ES005</strain>
    </source>
</reference>
<evidence type="ECO:0000256" key="9">
    <source>
        <dbReference type="ARBA" id="ARBA00022741"/>
    </source>
</evidence>
<dbReference type="FunFam" id="3.90.870.10:FF:000009">
    <property type="entry name" value="Threonylcarbamoyl-AMP synthase, putative"/>
    <property type="match status" value="1"/>
</dbReference>
<dbReference type="GO" id="GO:0008033">
    <property type="term" value="P:tRNA processing"/>
    <property type="evidence" value="ECO:0007669"/>
    <property type="project" value="UniProtKB-KW"/>
</dbReference>
<feature type="binding site" evidence="14">
    <location>
        <position position="127"/>
    </location>
    <ligand>
        <name>ATP</name>
        <dbReference type="ChEBI" id="CHEBI:30616"/>
    </ligand>
</feature>
<comment type="catalytic activity">
    <reaction evidence="12 13">
        <text>L-threonine + hydrogencarbonate + ATP = L-threonylcarbamoyladenylate + diphosphate + H2O</text>
        <dbReference type="Rhea" id="RHEA:36407"/>
        <dbReference type="ChEBI" id="CHEBI:15377"/>
        <dbReference type="ChEBI" id="CHEBI:17544"/>
        <dbReference type="ChEBI" id="CHEBI:30616"/>
        <dbReference type="ChEBI" id="CHEBI:33019"/>
        <dbReference type="ChEBI" id="CHEBI:57926"/>
        <dbReference type="ChEBI" id="CHEBI:73682"/>
        <dbReference type="EC" id="2.7.7.87"/>
    </reaction>
</comment>
<dbReference type="KEGG" id="alka:J0B03_04450"/>
<keyword evidence="9 13" id="KW-0547">Nucleotide-binding</keyword>
<dbReference type="InterPro" id="IPR006070">
    <property type="entry name" value="Sua5-like_dom"/>
</dbReference>
<dbReference type="GO" id="GO:0061710">
    <property type="term" value="F:L-threonylcarbamoyladenylate synthase"/>
    <property type="evidence" value="ECO:0007669"/>
    <property type="project" value="UniProtKB-EC"/>
</dbReference>
<dbReference type="EMBL" id="CP071444">
    <property type="protein sequence ID" value="QSX09319.1"/>
    <property type="molecule type" value="Genomic_DNA"/>
</dbReference>
<dbReference type="Pfam" id="PF03481">
    <property type="entry name" value="Sua5_C"/>
    <property type="match status" value="1"/>
</dbReference>
<feature type="binding site" evidence="14">
    <location>
        <position position="131"/>
    </location>
    <ligand>
        <name>L-threonine</name>
        <dbReference type="ChEBI" id="CHEBI:57926"/>
    </ligand>
</feature>
<dbReference type="Gene3D" id="3.40.50.11030">
    <property type="entry name" value="Threonylcarbamoyl-AMP synthase, C-terminal domain"/>
    <property type="match status" value="1"/>
</dbReference>
<comment type="function">
    <text evidence="13">Required for the formation of a threonylcarbamoyl group on adenosine at position 37 (t(6)A37) in tRNAs that read codons beginning with adenine.</text>
</comment>
<dbReference type="InterPro" id="IPR010923">
    <property type="entry name" value="T(6)A37_SUA5"/>
</dbReference>
<protein>
    <recommendedName>
        <fullName evidence="4 13">Threonylcarbamoyl-AMP synthase</fullName>
        <shortName evidence="13">TC-AMP synthase</shortName>
        <ecNumber evidence="3 13">2.7.7.87</ecNumber>
    </recommendedName>
    <alternativeName>
        <fullName evidence="11 13">L-threonylcarbamoyladenylate synthase</fullName>
    </alternativeName>
</protein>
<dbReference type="InterPro" id="IPR005145">
    <property type="entry name" value="Sua5_C"/>
</dbReference>
<evidence type="ECO:0000256" key="8">
    <source>
        <dbReference type="ARBA" id="ARBA00022695"/>
    </source>
</evidence>
<feature type="binding site" evidence="14">
    <location>
        <position position="72"/>
    </location>
    <ligand>
        <name>ATP</name>
        <dbReference type="ChEBI" id="CHEBI:30616"/>
    </ligand>
</feature>
<evidence type="ECO:0000256" key="12">
    <source>
        <dbReference type="ARBA" id="ARBA00048366"/>
    </source>
</evidence>
<dbReference type="Gene3D" id="3.90.870.10">
    <property type="entry name" value="DHBP synthase"/>
    <property type="match status" value="1"/>
</dbReference>
<feature type="binding site" evidence="14">
    <location>
        <position position="68"/>
    </location>
    <ligand>
        <name>L-threonine</name>
        <dbReference type="ChEBI" id="CHEBI:57926"/>
    </ligand>
</feature>
<dbReference type="GO" id="GO:0003725">
    <property type="term" value="F:double-stranded RNA binding"/>
    <property type="evidence" value="ECO:0007669"/>
    <property type="project" value="UniProtKB-UniRule"/>
</dbReference>
<feature type="binding site" evidence="14">
    <location>
        <position position="205"/>
    </location>
    <ligand>
        <name>ATP</name>
        <dbReference type="ChEBI" id="CHEBI:30616"/>
    </ligand>
</feature>
<feature type="binding site" evidence="14">
    <location>
        <position position="45"/>
    </location>
    <ligand>
        <name>L-threonine</name>
        <dbReference type="ChEBI" id="CHEBI:57926"/>
    </ligand>
</feature>
<dbReference type="GO" id="GO:0005524">
    <property type="term" value="F:ATP binding"/>
    <property type="evidence" value="ECO:0007669"/>
    <property type="project" value="UniProtKB-UniRule"/>
</dbReference>
<keyword evidence="10 13" id="KW-0067">ATP-binding</keyword>
<evidence type="ECO:0000256" key="7">
    <source>
        <dbReference type="ARBA" id="ARBA00022694"/>
    </source>
</evidence>
<dbReference type="GO" id="GO:0006450">
    <property type="term" value="P:regulation of translational fidelity"/>
    <property type="evidence" value="ECO:0007669"/>
    <property type="project" value="TreeGrafter"/>
</dbReference>
<feature type="binding site" evidence="14">
    <location>
        <position position="153"/>
    </location>
    <ligand>
        <name>ATP</name>
        <dbReference type="ChEBI" id="CHEBI:30616"/>
    </ligand>
</feature>
<keyword evidence="5 13" id="KW-0963">Cytoplasm</keyword>
<evidence type="ECO:0000256" key="4">
    <source>
        <dbReference type="ARBA" id="ARBA00015492"/>
    </source>
</evidence>
<dbReference type="InterPro" id="IPR050156">
    <property type="entry name" value="TC-AMP_synthase_SUA5"/>
</dbReference>
<keyword evidence="7 13" id="KW-0819">tRNA processing</keyword>
<evidence type="ECO:0000256" key="2">
    <source>
        <dbReference type="ARBA" id="ARBA00007663"/>
    </source>
</evidence>
<dbReference type="AlphaFoldDB" id="A0A975AI53"/>
<dbReference type="PIRSF" id="PIRSF004930">
    <property type="entry name" value="Tln_factor_SUA5"/>
    <property type="match status" value="1"/>
</dbReference>
<evidence type="ECO:0000313" key="16">
    <source>
        <dbReference type="EMBL" id="QSX09319.1"/>
    </source>
</evidence>
<feature type="binding site" evidence="14">
    <location>
        <position position="161"/>
    </location>
    <ligand>
        <name>ATP</name>
        <dbReference type="ChEBI" id="CHEBI:30616"/>
    </ligand>
</feature>
<keyword evidence="6 13" id="KW-0808">Transferase</keyword>
<dbReference type="Proteomes" id="UP000663499">
    <property type="component" value="Chromosome"/>
</dbReference>
<comment type="similarity">
    <text evidence="2 13">Belongs to the SUA5 family.</text>
</comment>
<evidence type="ECO:0000259" key="15">
    <source>
        <dbReference type="PROSITE" id="PS51163"/>
    </source>
</evidence>
<dbReference type="EC" id="2.7.7.87" evidence="3 13"/>
<keyword evidence="8 13" id="KW-0548">Nucleotidyltransferase</keyword>
<dbReference type="InterPro" id="IPR038385">
    <property type="entry name" value="Sua5/YwlC_C"/>
</dbReference>
<evidence type="ECO:0000256" key="10">
    <source>
        <dbReference type="ARBA" id="ARBA00022840"/>
    </source>
</evidence>
<feature type="domain" description="YrdC-like" evidence="15">
    <location>
        <begin position="23"/>
        <end position="209"/>
    </location>
</feature>
<feature type="binding site" evidence="14">
    <location>
        <position position="77"/>
    </location>
    <ligand>
        <name>L-threonine</name>
        <dbReference type="ChEBI" id="CHEBI:57926"/>
    </ligand>
</feature>
<comment type="subcellular location">
    <subcellularLocation>
        <location evidence="1 13">Cytoplasm</location>
    </subcellularLocation>
</comment>
<evidence type="ECO:0000256" key="1">
    <source>
        <dbReference type="ARBA" id="ARBA00004496"/>
    </source>
</evidence>
<organism evidence="16 17">
    <name type="scientific">Alkalibacter rhizosphaerae</name>
    <dbReference type="NCBI Taxonomy" id="2815577"/>
    <lineage>
        <taxon>Bacteria</taxon>
        <taxon>Bacillati</taxon>
        <taxon>Bacillota</taxon>
        <taxon>Clostridia</taxon>
        <taxon>Eubacteriales</taxon>
        <taxon>Eubacteriaceae</taxon>
        <taxon>Alkalibacter</taxon>
    </lineage>
</organism>
<dbReference type="InterPro" id="IPR017945">
    <property type="entry name" value="DHBP_synth_RibB-like_a/b_dom"/>
</dbReference>
<evidence type="ECO:0000313" key="17">
    <source>
        <dbReference type="Proteomes" id="UP000663499"/>
    </source>
</evidence>
<evidence type="ECO:0000256" key="6">
    <source>
        <dbReference type="ARBA" id="ARBA00022679"/>
    </source>
</evidence>
<dbReference type="PANTHER" id="PTHR17490">
    <property type="entry name" value="SUA5"/>
    <property type="match status" value="1"/>
</dbReference>
<evidence type="ECO:0000256" key="11">
    <source>
        <dbReference type="ARBA" id="ARBA00029774"/>
    </source>
</evidence>
<keyword evidence="17" id="KW-1185">Reference proteome</keyword>
<dbReference type="Pfam" id="PF01300">
    <property type="entry name" value="Sua5_yciO_yrdC"/>
    <property type="match status" value="1"/>
</dbReference>
<dbReference type="RefSeq" id="WP_207300654.1">
    <property type="nucleotide sequence ID" value="NZ_CP071444.1"/>
</dbReference>
<evidence type="ECO:0000256" key="14">
    <source>
        <dbReference type="PIRSR" id="PIRSR004930-1"/>
    </source>
</evidence>
<feature type="binding site" evidence="14">
    <location>
        <position position="151"/>
    </location>
    <ligand>
        <name>L-threonine</name>
        <dbReference type="ChEBI" id="CHEBI:57926"/>
    </ligand>
</feature>
<feature type="binding site" evidence="14">
    <location>
        <position position="247"/>
    </location>
    <ligand>
        <name>ATP</name>
        <dbReference type="ChEBI" id="CHEBI:30616"/>
    </ligand>
</feature>
<evidence type="ECO:0000256" key="5">
    <source>
        <dbReference type="ARBA" id="ARBA00022490"/>
    </source>
</evidence>
<dbReference type="SUPFAM" id="SSF55821">
    <property type="entry name" value="YrdC/RibB"/>
    <property type="match status" value="1"/>
</dbReference>
<dbReference type="NCBIfam" id="TIGR00057">
    <property type="entry name" value="L-threonylcarbamoyladenylate synthase"/>
    <property type="match status" value="1"/>
</dbReference>
<dbReference type="GO" id="GO:0005737">
    <property type="term" value="C:cytoplasm"/>
    <property type="evidence" value="ECO:0007669"/>
    <property type="project" value="UniProtKB-SubCell"/>
</dbReference>
<sequence>MTRIIYMEEQATTLDKDNKIYEEKILQEAAAVIQSGGTVVFPTETVYGLGANGLDPVAVKKIYQAKGRPGDNPMILHISSMDMLERVTNVIPEVARKLMDTFWPGPLTLVLKKGPQVPLEATGGLETVAVRMPSHAMAKKLIQLANTPIAAPSANLSGKPSPTTAAHVVEDLDGRVDVILAADQAAIGLESTVVDTTGPIPVLLRPGSITLTQLKNVVGQVLVDKGVTQRLAEGETARSPGMKYRHYAPDGDMILVKGTIPGVIYTMMDWMEKRKEDHPVALVPTEYLSEFAGWDVLDMGPIAKPEVIMNRLYQHLRTCNQKKATFIVAPLFAEEDDFLAVNNRLSKAAGYHIVPAMTPGNENREEE</sequence>
<name>A0A975AI53_9FIRM</name>